<dbReference type="Proteomes" id="UP000243579">
    <property type="component" value="Unassembled WGS sequence"/>
</dbReference>
<accession>A0A1V9YA05</accession>
<dbReference type="Pfam" id="PF07173">
    <property type="entry name" value="GRDP-like"/>
    <property type="match status" value="1"/>
</dbReference>
<dbReference type="PANTHER" id="PTHR34365">
    <property type="entry name" value="ENOLASE (DUF1399)"/>
    <property type="match status" value="1"/>
</dbReference>
<gene>
    <name evidence="1" type="ORF">ACHHYP_15872</name>
</gene>
<proteinExistence type="predicted"/>
<evidence type="ECO:0000313" key="1">
    <source>
        <dbReference type="EMBL" id="OQR82546.1"/>
    </source>
</evidence>
<dbReference type="OrthoDB" id="64309at2759"/>
<keyword evidence="2" id="KW-1185">Reference proteome</keyword>
<sequence length="616" mass="66752">MASPVFTLDVHVQPADAVRGSRAARTLVILADGLLTLTPLPTKNAPAPPVVTAFDLADCTEVSTREATAIASSLAVLCFGPGVELLLDCHSVNMQMDLLEAVRPFVAPIVPPTGPTWQRWLAALAGVTSAPLPIAPSVSVADLQAHVRGMKRMYDLQRALTTPTELYAALLELEAKYVAEHFSLQAVSAPDNFCHTVYQLHPLAFACGTNPTRPGRAVLKTMVGVCPFCKTEVLDCQKEYMYLNGQEVRCEGCSELFDPQTYFKSAHGTTAFNTPLRSVLAACPRKTCKHPVAFDDQLKLHVLGQTVSCAKCKDAIAYETFQIALFVQEHPSFELATNKKNKAVTLRVLTPPVPADGTWASFTTAMQERIAAVADSACKDGVYFFRQLIYRAMLLVQRNALGAFPIDLVLAMYLQLDFVNKVCPNAEYWLDANVGNAALKRYAQFVATLRQHKRAGAMLVPTVDIDLVWHTHMTFPKEYVGFCKKNVGVVLDHDDTVAGGDLTDAFAATRDLWHTTTGKAYTPAATDAVSAADVRFAKALRHLPDDTRIVLAVVGTPVFDARTRLQGSPQEQLMQAAGVYKARPAAVGGTTIETGCATGGCGETGLMKLFGIKHKI</sequence>
<dbReference type="EMBL" id="JNBR01002435">
    <property type="protein sequence ID" value="OQR82546.1"/>
    <property type="molecule type" value="Genomic_DNA"/>
</dbReference>
<comment type="caution">
    <text evidence="1">The sequence shown here is derived from an EMBL/GenBank/DDBJ whole genome shotgun (WGS) entry which is preliminary data.</text>
</comment>
<reference evidence="1 2" key="1">
    <citation type="journal article" date="2014" name="Genome Biol. Evol.">
        <title>The secreted proteins of Achlya hypogyna and Thraustotheca clavata identify the ancestral oomycete secretome and reveal gene acquisitions by horizontal gene transfer.</title>
        <authorList>
            <person name="Misner I."/>
            <person name="Blouin N."/>
            <person name="Leonard G."/>
            <person name="Richards T.A."/>
            <person name="Lane C.E."/>
        </authorList>
    </citation>
    <scope>NUCLEOTIDE SEQUENCE [LARGE SCALE GENOMIC DNA]</scope>
    <source>
        <strain evidence="1 2">ATCC 48635</strain>
    </source>
</reference>
<evidence type="ECO:0000313" key="2">
    <source>
        <dbReference type="Proteomes" id="UP000243579"/>
    </source>
</evidence>
<protein>
    <submittedName>
        <fullName evidence="1">Uncharacterized protein</fullName>
    </submittedName>
</protein>
<dbReference type="InterPro" id="IPR009836">
    <property type="entry name" value="GRDP-like"/>
</dbReference>
<name>A0A1V9YA05_ACHHY</name>
<organism evidence="1 2">
    <name type="scientific">Achlya hypogyna</name>
    <name type="common">Oomycete</name>
    <name type="synonym">Protoachlya hypogyna</name>
    <dbReference type="NCBI Taxonomy" id="1202772"/>
    <lineage>
        <taxon>Eukaryota</taxon>
        <taxon>Sar</taxon>
        <taxon>Stramenopiles</taxon>
        <taxon>Oomycota</taxon>
        <taxon>Saprolegniomycetes</taxon>
        <taxon>Saprolegniales</taxon>
        <taxon>Achlyaceae</taxon>
        <taxon>Achlya</taxon>
    </lineage>
</organism>
<dbReference type="STRING" id="1202772.A0A1V9YA05"/>
<dbReference type="PANTHER" id="PTHR34365:SF7">
    <property type="entry name" value="GLYCINE-RICH DOMAIN-CONTAINING PROTEIN 1"/>
    <property type="match status" value="1"/>
</dbReference>
<dbReference type="AlphaFoldDB" id="A0A1V9YA05"/>